<dbReference type="InterPro" id="IPR050640">
    <property type="entry name" value="Bact_2-comp_sensor_kinase"/>
</dbReference>
<dbReference type="Pfam" id="PF06580">
    <property type="entry name" value="His_kinase"/>
    <property type="match status" value="1"/>
</dbReference>
<evidence type="ECO:0000256" key="2">
    <source>
        <dbReference type="SAM" id="Phobius"/>
    </source>
</evidence>
<keyword evidence="2" id="KW-0472">Membrane</keyword>
<sequence>MHPLRRNLVFVLAWILFWTLMILVAVQDFIRNEHDSELWKPVLWEGSSALVTTVLALVQLRGSRADARLLGTPARWFASQARWLPLYWIAFVPLAFGVRHGVYALAGQVYRHDPLPRLFLYESMKISLFVGLFTAIRFGVESYRALLDARLRAEQADALLRQAQLQQLTSQMQPHFLFNALNTISELMYADVGRADAALVRLADVLRATLELGHRHQAPLAAELRLARGYAGVMAERFAGRVEISWSIQDELCLDEERDDALGEAGAHAGMLPGETLPAGALAGVPVPVMSLQPLLENVFKHTVERRRGLTRIAVAVRRRDGMLVLSVEDDAGRLRDAAGDGMDGHTGNGTDSGSGDGLAAPRAGGGIGLSNLRARLAALYGEDASLSLQARPGGGVRAELRLPCRAAPDDGGAPACAS</sequence>
<keyword evidence="4" id="KW-0418">Kinase</keyword>
<organism evidence="4 5">
    <name type="scientific">Massilia forsythiae</name>
    <dbReference type="NCBI Taxonomy" id="2728020"/>
    <lineage>
        <taxon>Bacteria</taxon>
        <taxon>Pseudomonadati</taxon>
        <taxon>Pseudomonadota</taxon>
        <taxon>Betaproteobacteria</taxon>
        <taxon>Burkholderiales</taxon>
        <taxon>Oxalobacteraceae</taxon>
        <taxon>Telluria group</taxon>
        <taxon>Massilia</taxon>
    </lineage>
</organism>
<dbReference type="InterPro" id="IPR010559">
    <property type="entry name" value="Sig_transdc_His_kin_internal"/>
</dbReference>
<dbReference type="Proteomes" id="UP000502415">
    <property type="component" value="Chromosome"/>
</dbReference>
<keyword evidence="2" id="KW-0812">Transmembrane</keyword>
<keyword evidence="4" id="KW-0808">Transferase</keyword>
<dbReference type="GO" id="GO:0000155">
    <property type="term" value="F:phosphorelay sensor kinase activity"/>
    <property type="evidence" value="ECO:0007669"/>
    <property type="project" value="InterPro"/>
</dbReference>
<feature type="transmembrane region" description="Helical" evidence="2">
    <location>
        <begin position="118"/>
        <end position="140"/>
    </location>
</feature>
<feature type="region of interest" description="Disordered" evidence="1">
    <location>
        <begin position="335"/>
        <end position="360"/>
    </location>
</feature>
<dbReference type="AlphaFoldDB" id="A0A7Z2VYS3"/>
<reference evidence="4 5" key="1">
    <citation type="submission" date="2020-04" db="EMBL/GenBank/DDBJ databases">
        <title>Genome sequencing of novel species.</title>
        <authorList>
            <person name="Heo J."/>
            <person name="Kim S.-J."/>
            <person name="Kim J.-S."/>
            <person name="Hong S.-B."/>
            <person name="Kwon S.-W."/>
        </authorList>
    </citation>
    <scope>NUCLEOTIDE SEQUENCE [LARGE SCALE GENOMIC DNA]</scope>
    <source>
        <strain evidence="4 5">GN2-R2</strain>
    </source>
</reference>
<dbReference type="EMBL" id="CP051685">
    <property type="protein sequence ID" value="QJE01372.1"/>
    <property type="molecule type" value="Genomic_DNA"/>
</dbReference>
<feature type="transmembrane region" description="Helical" evidence="2">
    <location>
        <begin position="83"/>
        <end position="106"/>
    </location>
</feature>
<name>A0A7Z2VYS3_9BURK</name>
<feature type="transmembrane region" description="Helical" evidence="2">
    <location>
        <begin position="42"/>
        <end position="62"/>
    </location>
</feature>
<dbReference type="Gene3D" id="3.30.565.10">
    <property type="entry name" value="Histidine kinase-like ATPase, C-terminal domain"/>
    <property type="match status" value="1"/>
</dbReference>
<dbReference type="PANTHER" id="PTHR34220:SF9">
    <property type="entry name" value="SIGNAL TRANSDUCTION HISTIDINE KINASE INTERNAL REGION DOMAIN-CONTAINING PROTEIN"/>
    <property type="match status" value="1"/>
</dbReference>
<dbReference type="GO" id="GO:0016020">
    <property type="term" value="C:membrane"/>
    <property type="evidence" value="ECO:0007669"/>
    <property type="project" value="InterPro"/>
</dbReference>
<dbReference type="SUPFAM" id="SSF55874">
    <property type="entry name" value="ATPase domain of HSP90 chaperone/DNA topoisomerase II/histidine kinase"/>
    <property type="match status" value="1"/>
</dbReference>
<gene>
    <name evidence="4" type="ORF">HH212_16125</name>
</gene>
<accession>A0A7Z2VYS3</accession>
<evidence type="ECO:0000313" key="5">
    <source>
        <dbReference type="Proteomes" id="UP000502415"/>
    </source>
</evidence>
<feature type="transmembrane region" description="Helical" evidence="2">
    <location>
        <begin position="7"/>
        <end position="30"/>
    </location>
</feature>
<evidence type="ECO:0000313" key="4">
    <source>
        <dbReference type="EMBL" id="QJE01372.1"/>
    </source>
</evidence>
<dbReference type="KEGG" id="mfy:HH212_16125"/>
<evidence type="ECO:0000259" key="3">
    <source>
        <dbReference type="Pfam" id="PF06580"/>
    </source>
</evidence>
<feature type="compositionally biased region" description="Gly residues" evidence="1">
    <location>
        <begin position="345"/>
        <end position="357"/>
    </location>
</feature>
<protein>
    <submittedName>
        <fullName evidence="4">Histidine kinase</fullName>
    </submittedName>
</protein>
<dbReference type="RefSeq" id="WP_170203399.1">
    <property type="nucleotide sequence ID" value="NZ_CP051685.1"/>
</dbReference>
<keyword evidence="5" id="KW-1185">Reference proteome</keyword>
<feature type="domain" description="Signal transduction histidine kinase internal region" evidence="3">
    <location>
        <begin position="163"/>
        <end position="241"/>
    </location>
</feature>
<dbReference type="InterPro" id="IPR036890">
    <property type="entry name" value="HATPase_C_sf"/>
</dbReference>
<keyword evidence="2" id="KW-1133">Transmembrane helix</keyword>
<dbReference type="PANTHER" id="PTHR34220">
    <property type="entry name" value="SENSOR HISTIDINE KINASE YPDA"/>
    <property type="match status" value="1"/>
</dbReference>
<evidence type="ECO:0000256" key="1">
    <source>
        <dbReference type="SAM" id="MobiDB-lite"/>
    </source>
</evidence>
<proteinExistence type="predicted"/>